<dbReference type="AlphaFoldDB" id="A0A7X3IKK3"/>
<keyword evidence="3" id="KW-1185">Reference proteome</keyword>
<evidence type="ECO:0000256" key="1">
    <source>
        <dbReference type="RuleBase" id="RU004466"/>
    </source>
</evidence>
<dbReference type="InterPro" id="IPR008949">
    <property type="entry name" value="Isoprenoid_synthase_dom_sf"/>
</dbReference>
<sequence length="306" mass="34870">MKDFEVRIMSELVEYAEAFFKVEVLREAALASLQVKQSESLLFGKLTVLHYRMFGGEDSEIYRAAAAVELMILGLDIIDDLQDEDHNDMPWHMLSKDIALNLAIGFLTLSQEVLLECAFPLDRIHKSALYFNRQILVAINGQTLDLLNAIEDEAYYLDMVKQKSAALLVCACMTGVIMATGQMDERVADYAQEVGIAAQIKNDYRDLLDWGNKNDFLRRKRTLPLLYLLSAAEDQADSWIGDYIAGRLELEEVLPRSGEFGAVVERTGTALYTSVRMRSHYYRFLSIIESMEIDPKWRDLMIEAAR</sequence>
<comment type="similarity">
    <text evidence="1">Belongs to the FPP/GGPP synthase family.</text>
</comment>
<dbReference type="InterPro" id="IPR000092">
    <property type="entry name" value="Polyprenyl_synt"/>
</dbReference>
<dbReference type="GO" id="GO:0008299">
    <property type="term" value="P:isoprenoid biosynthetic process"/>
    <property type="evidence" value="ECO:0007669"/>
    <property type="project" value="InterPro"/>
</dbReference>
<dbReference type="GO" id="GO:0004659">
    <property type="term" value="F:prenyltransferase activity"/>
    <property type="evidence" value="ECO:0007669"/>
    <property type="project" value="InterPro"/>
</dbReference>
<comment type="caution">
    <text evidence="2">The sequence shown here is derived from an EMBL/GenBank/DDBJ whole genome shotgun (WGS) entry which is preliminary data.</text>
</comment>
<dbReference type="RefSeq" id="WP_160499253.1">
    <property type="nucleotide sequence ID" value="NZ_WUBI01000003.1"/>
</dbReference>
<reference evidence="2 3" key="1">
    <citation type="submission" date="2019-12" db="EMBL/GenBank/DDBJ databases">
        <title>Paenibacillus sp. nov., an endophytic bacterium isolated from the stem of Dendrobium.</title>
        <authorList>
            <person name="Zhao R."/>
        </authorList>
    </citation>
    <scope>NUCLEOTIDE SEQUENCE [LARGE SCALE GENOMIC DNA]</scope>
    <source>
        <strain evidence="2 3">HJL G12</strain>
    </source>
</reference>
<dbReference type="SFLD" id="SFLDS00005">
    <property type="entry name" value="Isoprenoid_Synthase_Type_I"/>
    <property type="match status" value="1"/>
</dbReference>
<dbReference type="EMBL" id="WUBI01000003">
    <property type="protein sequence ID" value="MWV45648.1"/>
    <property type="molecule type" value="Genomic_DNA"/>
</dbReference>
<dbReference type="CDD" id="cd00867">
    <property type="entry name" value="Trans_IPPS"/>
    <property type="match status" value="1"/>
</dbReference>
<name>A0A7X3IKK3_9BACL</name>
<dbReference type="InterPro" id="IPR033965">
    <property type="entry name" value="ComQ"/>
</dbReference>
<dbReference type="SUPFAM" id="SSF48576">
    <property type="entry name" value="Terpenoid synthases"/>
    <property type="match status" value="1"/>
</dbReference>
<keyword evidence="1" id="KW-0808">Transferase</keyword>
<protein>
    <recommendedName>
        <fullName evidence="4">Polyprenyl synthetase</fullName>
    </recommendedName>
</protein>
<accession>A0A7X3IKK3</accession>
<dbReference type="Proteomes" id="UP000460318">
    <property type="component" value="Unassembled WGS sequence"/>
</dbReference>
<evidence type="ECO:0000313" key="3">
    <source>
        <dbReference type="Proteomes" id="UP000460318"/>
    </source>
</evidence>
<dbReference type="Gene3D" id="1.10.600.10">
    <property type="entry name" value="Farnesyl Diphosphate Synthase"/>
    <property type="match status" value="1"/>
</dbReference>
<evidence type="ECO:0000313" key="2">
    <source>
        <dbReference type="EMBL" id="MWV45648.1"/>
    </source>
</evidence>
<dbReference type="Pfam" id="PF00348">
    <property type="entry name" value="polyprenyl_synt"/>
    <property type="match status" value="1"/>
</dbReference>
<proteinExistence type="inferred from homology"/>
<dbReference type="SFLD" id="SFLDG01211">
    <property type="entry name" value="Competence_Regulatory_Protein"/>
    <property type="match status" value="1"/>
</dbReference>
<gene>
    <name evidence="2" type="ORF">GRF59_18710</name>
</gene>
<evidence type="ECO:0008006" key="4">
    <source>
        <dbReference type="Google" id="ProtNLM"/>
    </source>
</evidence>
<organism evidence="2 3">
    <name type="scientific">Paenibacillus dendrobii</name>
    <dbReference type="NCBI Taxonomy" id="2691084"/>
    <lineage>
        <taxon>Bacteria</taxon>
        <taxon>Bacillati</taxon>
        <taxon>Bacillota</taxon>
        <taxon>Bacilli</taxon>
        <taxon>Bacillales</taxon>
        <taxon>Paenibacillaceae</taxon>
        <taxon>Paenibacillus</taxon>
    </lineage>
</organism>